<proteinExistence type="inferred from homology"/>
<dbReference type="InterPro" id="IPR009008">
    <property type="entry name" value="Val/Leu/Ile-tRNA-synth_edit"/>
</dbReference>
<dbReference type="GO" id="GO:0005759">
    <property type="term" value="C:mitochondrial matrix"/>
    <property type="evidence" value="ECO:0007669"/>
    <property type="project" value="UniProtKB-SubCell"/>
</dbReference>
<comment type="subcellular location">
    <subcellularLocation>
        <location evidence="1">Mitochondrion matrix</location>
    </subcellularLocation>
</comment>
<evidence type="ECO:0000256" key="13">
    <source>
        <dbReference type="RuleBase" id="RU363035"/>
    </source>
</evidence>
<dbReference type="InParanoid" id="M4BVJ0"/>
<evidence type="ECO:0000256" key="10">
    <source>
        <dbReference type="ARBA" id="ARBA00023146"/>
    </source>
</evidence>
<evidence type="ECO:0000313" key="17">
    <source>
        <dbReference type="Proteomes" id="UP000011713"/>
    </source>
</evidence>
<evidence type="ECO:0000256" key="12">
    <source>
        <dbReference type="ARBA" id="ARBA00048359"/>
    </source>
</evidence>
<dbReference type="InterPro" id="IPR033708">
    <property type="entry name" value="Anticodon_Ile_BEm"/>
</dbReference>
<feature type="domain" description="Aminoacyl-tRNA synthetase class Ia" evidence="14">
    <location>
        <begin position="41"/>
        <end position="716"/>
    </location>
</feature>
<comment type="catalytic activity">
    <reaction evidence="12">
        <text>tRNA(Ile) + L-isoleucine + ATP = L-isoleucyl-tRNA(Ile) + AMP + diphosphate</text>
        <dbReference type="Rhea" id="RHEA:11060"/>
        <dbReference type="Rhea" id="RHEA-COMP:9666"/>
        <dbReference type="Rhea" id="RHEA-COMP:9695"/>
        <dbReference type="ChEBI" id="CHEBI:30616"/>
        <dbReference type="ChEBI" id="CHEBI:33019"/>
        <dbReference type="ChEBI" id="CHEBI:58045"/>
        <dbReference type="ChEBI" id="CHEBI:78442"/>
        <dbReference type="ChEBI" id="CHEBI:78528"/>
        <dbReference type="ChEBI" id="CHEBI:456215"/>
        <dbReference type="EC" id="6.1.1.5"/>
    </reaction>
</comment>
<keyword evidence="8" id="KW-0809">Transit peptide</keyword>
<dbReference type="EC" id="6.1.1.5" evidence="3"/>
<dbReference type="Gene3D" id="1.10.730.20">
    <property type="match status" value="1"/>
</dbReference>
<comment type="similarity">
    <text evidence="2 13">Belongs to the class-I aminoacyl-tRNA synthetase family.</text>
</comment>
<dbReference type="FunFam" id="1.10.730.20:FF:000002">
    <property type="entry name" value="isoleucine--tRNA ligase, mitochondrial"/>
    <property type="match status" value="1"/>
</dbReference>
<evidence type="ECO:0000256" key="4">
    <source>
        <dbReference type="ARBA" id="ARBA00022598"/>
    </source>
</evidence>
<dbReference type="Gene3D" id="3.40.50.620">
    <property type="entry name" value="HUPs"/>
    <property type="match status" value="2"/>
</dbReference>
<dbReference type="eggNOG" id="KOG0433">
    <property type="taxonomic scope" value="Eukaryota"/>
</dbReference>
<dbReference type="EnsemblProtists" id="HpaT810533">
    <property type="protein sequence ID" value="HpaP810533"/>
    <property type="gene ID" value="HpaG810533"/>
</dbReference>
<dbReference type="OMA" id="HCWRCKT"/>
<dbReference type="HAMAP" id="MF_02002">
    <property type="entry name" value="Ile_tRNA_synth_type1"/>
    <property type="match status" value="1"/>
</dbReference>
<dbReference type="Gene3D" id="3.90.740.10">
    <property type="entry name" value="Valyl/Leucyl/Isoleucyl-tRNA synthetase, editing domain"/>
    <property type="match status" value="1"/>
</dbReference>
<dbReference type="GO" id="GO:0032543">
    <property type="term" value="P:mitochondrial translation"/>
    <property type="evidence" value="ECO:0007669"/>
    <property type="project" value="TreeGrafter"/>
</dbReference>
<sequence length="1090" mass="121596">MAAAMRQTLNLPSTHFPMRANAAVREPQLHARCVSLAYANQSVDKPLFVLHDGPPFANGSLHMGHFLNKILKDIINRYQILRGKRVCFVPGWDCHGLPIEHKALKQLQVEATELSPIQVRALSRQLARQAVQEQQKEFERWGVLADWSGAQDSVYLTMTASYEVRQYDVLKKMVEDGLIYRGFKPVHWSPSSRTALAEAELEYQDDHVSQAAYVKFRFASMGTNTSKELARVVDKYKQDLAAVIWTTTPWTIPSNQALCVNAELEYVIVRPCHVDSRECYLIATALQESFALMLKGGTEVEVELEVLETIRGASLEGARFTHPLVNREVGVLVGEHVTTDAGTGVVHTAPGHGQDDYCVWMAHHSTPGEHPDILCPVDADGCFTAAAGQGLAGLCVLNEGNAAVVGMLKNSGHLLSVSEYCHRYPCDWRTKKPVIFRATAQWFARLDALHARGKEVLQNSVQMVPPSARRRLEATLSSRHEWCISRQRAWGLPIPVFYHKVTGEPLITTKTIEHLQRIVKMYVVKGEDGEVEREGADCWWDLSVGELLPDSLHDQADYYDKGTDTLDVWFDSGSSWHAVLSSLYEPNNDEPICADVYLEGSDQHRGWFQSSLLTSLAMQGTAPYKNVITHGFALDERGSKMSKSLGNTIVPNDFINGCTMPVPVADKGFNKKTNLENESNKLHRAMKVKQKKVPAYGADVLRFWVATTDYTSDVSIGPAVVGKASDALRKVRNTARFLLGNLQDFDPALHAVPHDKMQSSLDRYMLHELNLLALSVSAAYDAYAFNRAQHALSHFTSTDLSAFYMEAAKDRLYCDAANSQTRRSAQTVLWLSLQALTRALAPVAPHTAEDIRLHWLSRLQGDISLEDVVGSVFLDEGWMPSADEWKNNELSRDWTAIRQLRFEVNRVVERMRQAGRVGSQLQCNVYVVVSESDPRLAALLSPLETSSSELEDVFLCSSVKVVDSEAAIESAEQFEATCQLAMVSSDAPIDVKLISGTARVKPAYILYQLEVQTSVSTRPIAVITNQRVSRNAGTNQMQKSQYRHQSQNQHHFSTELMCTTLNHSTNFFPSIPQSAVSVTGCLRYMIIYLG</sequence>
<dbReference type="PRINTS" id="PR00984">
    <property type="entry name" value="TRNASYNTHILE"/>
</dbReference>
<evidence type="ECO:0000256" key="6">
    <source>
        <dbReference type="ARBA" id="ARBA00022840"/>
    </source>
</evidence>
<dbReference type="PANTHER" id="PTHR42765:SF1">
    <property type="entry name" value="ISOLEUCINE--TRNA LIGASE, MITOCHONDRIAL"/>
    <property type="match status" value="1"/>
</dbReference>
<keyword evidence="5 13" id="KW-0547">Nucleotide-binding</keyword>
<keyword evidence="6 13" id="KW-0067">ATP-binding</keyword>
<dbReference type="Pfam" id="PF08264">
    <property type="entry name" value="Anticodon_1"/>
    <property type="match status" value="1"/>
</dbReference>
<dbReference type="SUPFAM" id="SSF47323">
    <property type="entry name" value="Anticodon-binding domain of a subclass of class I aminoacyl-tRNA synthetases"/>
    <property type="match status" value="1"/>
</dbReference>
<dbReference type="STRING" id="559515.M4BVJ0"/>
<dbReference type="GO" id="GO:0000049">
    <property type="term" value="F:tRNA binding"/>
    <property type="evidence" value="ECO:0007669"/>
    <property type="project" value="InterPro"/>
</dbReference>
<keyword evidence="9" id="KW-0496">Mitochondrion</keyword>
<evidence type="ECO:0000256" key="2">
    <source>
        <dbReference type="ARBA" id="ARBA00005594"/>
    </source>
</evidence>
<dbReference type="InterPro" id="IPR002301">
    <property type="entry name" value="Ile-tRNA-ligase"/>
</dbReference>
<dbReference type="InterPro" id="IPR050081">
    <property type="entry name" value="Ile-tRNA_ligase"/>
</dbReference>
<keyword evidence="17" id="KW-1185">Reference proteome</keyword>
<keyword evidence="10 13" id="KW-0030">Aminoacyl-tRNA synthetase</keyword>
<dbReference type="GO" id="GO:0002161">
    <property type="term" value="F:aminoacyl-tRNA deacylase activity"/>
    <property type="evidence" value="ECO:0007669"/>
    <property type="project" value="InterPro"/>
</dbReference>
<evidence type="ECO:0000256" key="5">
    <source>
        <dbReference type="ARBA" id="ARBA00022741"/>
    </source>
</evidence>
<dbReference type="GO" id="GO:0004822">
    <property type="term" value="F:isoleucine-tRNA ligase activity"/>
    <property type="evidence" value="ECO:0007669"/>
    <property type="project" value="UniProtKB-EC"/>
</dbReference>
<dbReference type="SUPFAM" id="SSF50677">
    <property type="entry name" value="ValRS/IleRS/LeuRS editing domain"/>
    <property type="match status" value="1"/>
</dbReference>
<evidence type="ECO:0000256" key="1">
    <source>
        <dbReference type="ARBA" id="ARBA00004305"/>
    </source>
</evidence>
<evidence type="ECO:0000259" key="15">
    <source>
        <dbReference type="Pfam" id="PF08264"/>
    </source>
</evidence>
<evidence type="ECO:0000259" key="14">
    <source>
        <dbReference type="Pfam" id="PF00133"/>
    </source>
</evidence>
<name>M4BVJ0_HYAAE</name>
<dbReference type="VEuPathDB" id="FungiDB:HpaG810533"/>
<dbReference type="PANTHER" id="PTHR42765">
    <property type="entry name" value="SOLEUCYL-TRNA SYNTHETASE"/>
    <property type="match status" value="1"/>
</dbReference>
<dbReference type="HOGENOM" id="CLU_001493_7_0_1"/>
<dbReference type="InterPro" id="IPR013155">
    <property type="entry name" value="M/V/L/I-tRNA-synth_anticd-bd"/>
</dbReference>
<keyword evidence="7 13" id="KW-0648">Protein biosynthesis</keyword>
<keyword evidence="4 13" id="KW-0436">Ligase</keyword>
<evidence type="ECO:0000256" key="7">
    <source>
        <dbReference type="ARBA" id="ARBA00022917"/>
    </source>
</evidence>
<organism evidence="16 17">
    <name type="scientific">Hyaloperonospora arabidopsidis (strain Emoy2)</name>
    <name type="common">Downy mildew agent</name>
    <name type="synonym">Peronospora arabidopsidis</name>
    <dbReference type="NCBI Taxonomy" id="559515"/>
    <lineage>
        <taxon>Eukaryota</taxon>
        <taxon>Sar</taxon>
        <taxon>Stramenopiles</taxon>
        <taxon>Oomycota</taxon>
        <taxon>Peronosporomycetes</taxon>
        <taxon>Peronosporales</taxon>
        <taxon>Peronosporaceae</taxon>
        <taxon>Hyaloperonospora</taxon>
    </lineage>
</organism>
<dbReference type="SUPFAM" id="SSF52374">
    <property type="entry name" value="Nucleotidylyl transferase"/>
    <property type="match status" value="1"/>
</dbReference>
<dbReference type="GO" id="GO:0005524">
    <property type="term" value="F:ATP binding"/>
    <property type="evidence" value="ECO:0007669"/>
    <property type="project" value="UniProtKB-KW"/>
</dbReference>
<accession>M4BVJ0</accession>
<dbReference type="AlphaFoldDB" id="M4BVJ0"/>
<dbReference type="CDD" id="cd07960">
    <property type="entry name" value="Anticodon_Ia_Ile_BEm"/>
    <property type="match status" value="1"/>
</dbReference>
<dbReference type="PROSITE" id="PS00178">
    <property type="entry name" value="AA_TRNA_LIGASE_I"/>
    <property type="match status" value="1"/>
</dbReference>
<dbReference type="InterPro" id="IPR001412">
    <property type="entry name" value="aa-tRNA-synth_I_CS"/>
</dbReference>
<dbReference type="Pfam" id="PF00133">
    <property type="entry name" value="tRNA-synt_1"/>
    <property type="match status" value="1"/>
</dbReference>
<evidence type="ECO:0000256" key="11">
    <source>
        <dbReference type="ARBA" id="ARBA00032665"/>
    </source>
</evidence>
<dbReference type="InterPro" id="IPR023585">
    <property type="entry name" value="Ile-tRNA-ligase_type1"/>
</dbReference>
<dbReference type="InterPro" id="IPR002300">
    <property type="entry name" value="aa-tRNA-synth_Ia"/>
</dbReference>
<feature type="domain" description="Methionyl/Valyl/Leucyl/Isoleucyl-tRNA synthetase anticodon-binding" evidence="15">
    <location>
        <begin position="762"/>
        <end position="926"/>
    </location>
</feature>
<dbReference type="InterPro" id="IPR009080">
    <property type="entry name" value="tRNAsynth_Ia_anticodon-bd"/>
</dbReference>
<reference evidence="16" key="2">
    <citation type="submission" date="2015-06" db="UniProtKB">
        <authorList>
            <consortium name="EnsemblProtists"/>
        </authorList>
    </citation>
    <scope>IDENTIFICATION</scope>
    <source>
        <strain evidence="16">Emoy2</strain>
    </source>
</reference>
<dbReference type="InterPro" id="IPR014729">
    <property type="entry name" value="Rossmann-like_a/b/a_fold"/>
</dbReference>
<dbReference type="Proteomes" id="UP000011713">
    <property type="component" value="Unassembled WGS sequence"/>
</dbReference>
<dbReference type="FunFam" id="3.40.50.620:FF:000111">
    <property type="entry name" value="Mitochondrial isoleucyl-tRNA synthetase"/>
    <property type="match status" value="1"/>
</dbReference>
<protein>
    <recommendedName>
        <fullName evidence="3">isoleucine--tRNA ligase</fullName>
        <ecNumber evidence="3">6.1.1.5</ecNumber>
    </recommendedName>
    <alternativeName>
        <fullName evidence="11">Isoleucyl-tRNA synthetase</fullName>
    </alternativeName>
</protein>
<evidence type="ECO:0000256" key="8">
    <source>
        <dbReference type="ARBA" id="ARBA00022946"/>
    </source>
</evidence>
<reference evidence="17" key="1">
    <citation type="journal article" date="2010" name="Science">
        <title>Signatures of adaptation to obligate biotrophy in the Hyaloperonospora arabidopsidis genome.</title>
        <authorList>
            <person name="Baxter L."/>
            <person name="Tripathy S."/>
            <person name="Ishaque N."/>
            <person name="Boot N."/>
            <person name="Cabral A."/>
            <person name="Kemen E."/>
            <person name="Thines M."/>
            <person name="Ah-Fong A."/>
            <person name="Anderson R."/>
            <person name="Badejoko W."/>
            <person name="Bittner-Eddy P."/>
            <person name="Boore J.L."/>
            <person name="Chibucos M.C."/>
            <person name="Coates M."/>
            <person name="Dehal P."/>
            <person name="Delehaunty K."/>
            <person name="Dong S."/>
            <person name="Downton P."/>
            <person name="Dumas B."/>
            <person name="Fabro G."/>
            <person name="Fronick C."/>
            <person name="Fuerstenberg S.I."/>
            <person name="Fulton L."/>
            <person name="Gaulin E."/>
            <person name="Govers F."/>
            <person name="Hughes L."/>
            <person name="Humphray S."/>
            <person name="Jiang R.H."/>
            <person name="Judelson H."/>
            <person name="Kamoun S."/>
            <person name="Kyung K."/>
            <person name="Meijer H."/>
            <person name="Minx P."/>
            <person name="Morris P."/>
            <person name="Nelson J."/>
            <person name="Phuntumart V."/>
            <person name="Qutob D."/>
            <person name="Rehmany A."/>
            <person name="Rougon-Cardoso A."/>
            <person name="Ryden P."/>
            <person name="Torto-Alalibo T."/>
            <person name="Studholme D."/>
            <person name="Wang Y."/>
            <person name="Win J."/>
            <person name="Wood J."/>
            <person name="Clifton S.W."/>
            <person name="Rogers J."/>
            <person name="Van den Ackerveken G."/>
            <person name="Jones J.D."/>
            <person name="McDowell J.M."/>
            <person name="Beynon J."/>
            <person name="Tyler B.M."/>
        </authorList>
    </citation>
    <scope>NUCLEOTIDE SEQUENCE [LARGE SCALE GENOMIC DNA]</scope>
    <source>
        <strain evidence="17">Emoy2</strain>
    </source>
</reference>
<evidence type="ECO:0000313" key="16">
    <source>
        <dbReference type="EnsemblProtists" id="HpaP810533"/>
    </source>
</evidence>
<dbReference type="NCBIfam" id="TIGR00392">
    <property type="entry name" value="ileS"/>
    <property type="match status" value="1"/>
</dbReference>
<evidence type="ECO:0000256" key="9">
    <source>
        <dbReference type="ARBA" id="ARBA00023128"/>
    </source>
</evidence>
<dbReference type="GO" id="GO:0006428">
    <property type="term" value="P:isoleucyl-tRNA aminoacylation"/>
    <property type="evidence" value="ECO:0007669"/>
    <property type="project" value="InterPro"/>
</dbReference>
<evidence type="ECO:0000256" key="3">
    <source>
        <dbReference type="ARBA" id="ARBA00013165"/>
    </source>
</evidence>
<dbReference type="Gene3D" id="1.10.10.830">
    <property type="entry name" value="Ile-tRNA synthetase CP2 domain-like"/>
    <property type="match status" value="1"/>
</dbReference>
<dbReference type="EMBL" id="JH597982">
    <property type="status" value="NOT_ANNOTATED_CDS"/>
    <property type="molecule type" value="Genomic_DNA"/>
</dbReference>